<organism evidence="15 16">
    <name type="scientific">Pseudomonas taiwanensis</name>
    <dbReference type="NCBI Taxonomy" id="470150"/>
    <lineage>
        <taxon>Bacteria</taxon>
        <taxon>Pseudomonadati</taxon>
        <taxon>Pseudomonadota</taxon>
        <taxon>Gammaproteobacteria</taxon>
        <taxon>Pseudomonadales</taxon>
        <taxon>Pseudomonadaceae</taxon>
        <taxon>Pseudomonas</taxon>
    </lineage>
</organism>
<accession>A0ABR6V5Q4</accession>
<keyword evidence="7" id="KW-0546">Nucleotide metabolism</keyword>
<dbReference type="NCBIfam" id="NF041078">
    <property type="entry name" value="cGAS"/>
    <property type="match status" value="1"/>
</dbReference>
<keyword evidence="3" id="KW-0479">Metal-binding</keyword>
<name>A0ABR6V5Q4_9PSED</name>
<evidence type="ECO:0000256" key="9">
    <source>
        <dbReference type="ARBA" id="ARBA00023134"/>
    </source>
</evidence>
<keyword evidence="1" id="KW-0808">Transferase</keyword>
<evidence type="ECO:0000256" key="12">
    <source>
        <dbReference type="SAM" id="Coils"/>
    </source>
</evidence>
<keyword evidence="5" id="KW-0067">ATP-binding</keyword>
<evidence type="ECO:0000313" key="16">
    <source>
        <dbReference type="Proteomes" id="UP000628086"/>
    </source>
</evidence>
<keyword evidence="12" id="KW-0175">Coiled coil</keyword>
<dbReference type="Pfam" id="PF21713">
    <property type="entry name" value="DncV_C"/>
    <property type="match status" value="1"/>
</dbReference>
<evidence type="ECO:0000256" key="1">
    <source>
        <dbReference type="ARBA" id="ARBA00022679"/>
    </source>
</evidence>
<dbReference type="RefSeq" id="WP_186598525.1">
    <property type="nucleotide sequence ID" value="NZ_JABWRS010000005.1"/>
</dbReference>
<evidence type="ECO:0000256" key="6">
    <source>
        <dbReference type="ARBA" id="ARBA00022842"/>
    </source>
</evidence>
<comment type="catalytic activity">
    <reaction evidence="11">
        <text>GTP + ATP = 3',3'-cGAMP + 2 diphosphate</text>
        <dbReference type="Rhea" id="RHEA:35647"/>
        <dbReference type="ChEBI" id="CHEBI:30616"/>
        <dbReference type="ChEBI" id="CHEBI:33019"/>
        <dbReference type="ChEBI" id="CHEBI:37565"/>
        <dbReference type="ChEBI" id="CHEBI:71501"/>
    </reaction>
    <physiologicalReaction direction="left-to-right" evidence="11">
        <dbReference type="Rhea" id="RHEA:35648"/>
    </physiologicalReaction>
</comment>
<evidence type="ECO:0000256" key="8">
    <source>
        <dbReference type="ARBA" id="ARBA00023118"/>
    </source>
</evidence>
<proteinExistence type="predicted"/>
<keyword evidence="2" id="KW-0548">Nucleotidyltransferase</keyword>
<evidence type="ECO:0000256" key="4">
    <source>
        <dbReference type="ARBA" id="ARBA00022741"/>
    </source>
</evidence>
<keyword evidence="9" id="KW-0342">GTP-binding</keyword>
<dbReference type="InterPro" id="IPR048445">
    <property type="entry name" value="DncV-like_NTFase"/>
</dbReference>
<keyword evidence="8" id="KW-0051">Antiviral defense</keyword>
<evidence type="ECO:0000313" key="15">
    <source>
        <dbReference type="EMBL" id="MBC3475719.1"/>
    </source>
</evidence>
<evidence type="ECO:0000256" key="5">
    <source>
        <dbReference type="ARBA" id="ARBA00022840"/>
    </source>
</evidence>
<sequence length="382" mass="42235">MLDLSKLFYTETTDDCLLEALELNDVERAYIAAAKEDVRNCLRAGVPRVLRDMGYEGEVPKPRFFTQGSWAYKTLNSPAHIPPQQGDCDDGAYLPISFLKGTRRPSVASAVFFTAAETALEDLVKENQALGWKLIRDKDTCIRIQISITAHIDIPLYSIPDEEFVTLAKAATRSGYMTFDEAFNARGAESWADLPTDQVMLAHRKDDWVSSDPRPVKNWFVDQVTDKGEQLRRIVRYLKAYRDWQWKAGGPSSILLMAAATPLFTKVKGRDDLALLEVLKGLPDALRKGVNNPVDGSESLTARLSAEELEEAAEQFEKLESNLNGAVNASDPASACVWLRKMFGPRFPERTDLVRVVTVASTIAAIPAEAAASEFVGTSKAG</sequence>
<keyword evidence="6" id="KW-0460">Magnesium</keyword>
<evidence type="ECO:0000259" key="13">
    <source>
        <dbReference type="Pfam" id="PF21654"/>
    </source>
</evidence>
<evidence type="ECO:0000256" key="3">
    <source>
        <dbReference type="ARBA" id="ARBA00022723"/>
    </source>
</evidence>
<dbReference type="InterPro" id="IPR047805">
    <property type="entry name" value="GAMP_synthase"/>
</dbReference>
<keyword evidence="16" id="KW-1185">Reference proteome</keyword>
<evidence type="ECO:0000256" key="2">
    <source>
        <dbReference type="ARBA" id="ARBA00022695"/>
    </source>
</evidence>
<protein>
    <recommendedName>
        <fullName evidence="10">Cyclic GMP-AMP synthase</fullName>
    </recommendedName>
</protein>
<dbReference type="Pfam" id="PF21654">
    <property type="entry name" value="DncV-like_NTFase"/>
    <property type="match status" value="1"/>
</dbReference>
<keyword evidence="4" id="KW-0547">Nucleotide-binding</keyword>
<feature type="coiled-coil region" evidence="12">
    <location>
        <begin position="302"/>
        <end position="329"/>
    </location>
</feature>
<dbReference type="InterPro" id="IPR048446">
    <property type="entry name" value="DncV_C"/>
</dbReference>
<reference evidence="15 16" key="1">
    <citation type="journal article" date="2020" name="Microorganisms">
        <title>Reliable Identification of Environmental Pseudomonas Isolates Using the rpoD Gene.</title>
        <authorList>
            <consortium name="The Broad Institute Genome Sequencing Platform"/>
            <person name="Girard L."/>
            <person name="Lood C."/>
            <person name="Rokni-Zadeh H."/>
            <person name="van Noort V."/>
            <person name="Lavigne R."/>
            <person name="De Mot R."/>
        </authorList>
    </citation>
    <scope>NUCLEOTIDE SEQUENCE [LARGE SCALE GENOMIC DNA]</scope>
    <source>
        <strain evidence="15 16">RW7P2</strain>
    </source>
</reference>
<evidence type="ECO:0000256" key="11">
    <source>
        <dbReference type="ARBA" id="ARBA00048304"/>
    </source>
</evidence>
<comment type="caution">
    <text evidence="15">The sequence shown here is derived from an EMBL/GenBank/DDBJ whole genome shotgun (WGS) entry which is preliminary data.</text>
</comment>
<dbReference type="Proteomes" id="UP000628086">
    <property type="component" value="Unassembled WGS sequence"/>
</dbReference>
<evidence type="ECO:0000256" key="10">
    <source>
        <dbReference type="ARBA" id="ARBA00044145"/>
    </source>
</evidence>
<feature type="domain" description="Cyclic GMP-AMP synthase DncV-like nucleotidyltransferase" evidence="13">
    <location>
        <begin position="62"/>
        <end position="157"/>
    </location>
</feature>
<evidence type="ECO:0000256" key="7">
    <source>
        <dbReference type="ARBA" id="ARBA00023080"/>
    </source>
</evidence>
<feature type="domain" description="Cyclic GMP-AMP synthase C-terminal" evidence="14">
    <location>
        <begin position="228"/>
        <end position="350"/>
    </location>
</feature>
<gene>
    <name evidence="15" type="ORF">HU747_08905</name>
</gene>
<dbReference type="EMBL" id="JABWRS010000005">
    <property type="protein sequence ID" value="MBC3475719.1"/>
    <property type="molecule type" value="Genomic_DNA"/>
</dbReference>
<evidence type="ECO:0000259" key="14">
    <source>
        <dbReference type="Pfam" id="PF21713"/>
    </source>
</evidence>